<evidence type="ECO:0000256" key="11">
    <source>
        <dbReference type="PIRNR" id="PIRNR000084"/>
    </source>
</evidence>
<feature type="signal peptide" evidence="14">
    <location>
        <begin position="1"/>
        <end position="16"/>
    </location>
</feature>
<evidence type="ECO:0000256" key="12">
    <source>
        <dbReference type="PIRSR" id="PIRSR000084-50"/>
    </source>
</evidence>
<dbReference type="InterPro" id="IPR036097">
    <property type="entry name" value="HisK_dim/P_sf"/>
</dbReference>
<dbReference type="Gene3D" id="3.30.450.40">
    <property type="match status" value="1"/>
</dbReference>
<dbReference type="SUPFAM" id="SSF47384">
    <property type="entry name" value="Homodimeric domain of signal transducing histidine kinase"/>
    <property type="match status" value="1"/>
</dbReference>
<dbReference type="PROSITE" id="PS50109">
    <property type="entry name" value="HIS_KIN"/>
    <property type="match status" value="1"/>
</dbReference>
<evidence type="ECO:0000256" key="7">
    <source>
        <dbReference type="ARBA" id="ARBA00022991"/>
    </source>
</evidence>
<dbReference type="InterPro" id="IPR043150">
    <property type="entry name" value="Phytochrome_PHY_sf"/>
</dbReference>
<dbReference type="AlphaFoldDB" id="A0A1D1Y218"/>
<name>A0A1D1Y218_9ARAE</name>
<feature type="binding site" description="covalent" evidence="12">
    <location>
        <position position="348"/>
    </location>
    <ligand>
        <name>phytochromobilin</name>
        <dbReference type="ChEBI" id="CHEBI:189064"/>
    </ligand>
</feature>
<dbReference type="Pfam" id="PF00512">
    <property type="entry name" value="HisKA"/>
    <property type="match status" value="1"/>
</dbReference>
<dbReference type="PROSITE" id="PS00245">
    <property type="entry name" value="PHYTOCHROME_1"/>
    <property type="match status" value="1"/>
</dbReference>
<dbReference type="PROSITE" id="PS50112">
    <property type="entry name" value="PAS"/>
    <property type="match status" value="2"/>
</dbReference>
<dbReference type="InterPro" id="IPR035965">
    <property type="entry name" value="PAS-like_dom_sf"/>
</dbReference>
<dbReference type="SMART" id="SM00065">
    <property type="entry name" value="GAF"/>
    <property type="match status" value="1"/>
</dbReference>
<evidence type="ECO:0000256" key="9">
    <source>
        <dbReference type="ARBA" id="ARBA00023163"/>
    </source>
</evidence>
<dbReference type="Pfam" id="PF00360">
    <property type="entry name" value="PHY"/>
    <property type="match status" value="1"/>
</dbReference>
<organism evidence="18">
    <name type="scientific">Anthurium amnicola</name>
    <dbReference type="NCBI Taxonomy" id="1678845"/>
    <lineage>
        <taxon>Eukaryota</taxon>
        <taxon>Viridiplantae</taxon>
        <taxon>Streptophyta</taxon>
        <taxon>Embryophyta</taxon>
        <taxon>Tracheophyta</taxon>
        <taxon>Spermatophyta</taxon>
        <taxon>Magnoliopsida</taxon>
        <taxon>Liliopsida</taxon>
        <taxon>Araceae</taxon>
        <taxon>Pothoideae</taxon>
        <taxon>Potheae</taxon>
        <taxon>Anthurium</taxon>
    </lineage>
</organism>
<dbReference type="PRINTS" id="PR01033">
    <property type="entry name" value="PHYTOCHROME"/>
</dbReference>
<dbReference type="InterPro" id="IPR036890">
    <property type="entry name" value="HATPase_C_sf"/>
</dbReference>
<evidence type="ECO:0000256" key="1">
    <source>
        <dbReference type="ARBA" id="ARBA00002479"/>
    </source>
</evidence>
<accession>A0A1D1Y218</accession>
<dbReference type="Pfam" id="PF08446">
    <property type="entry name" value="PAS_2"/>
    <property type="match status" value="1"/>
</dbReference>
<evidence type="ECO:0000256" key="5">
    <source>
        <dbReference type="ARBA" id="ARBA00022606"/>
    </source>
</evidence>
<dbReference type="CDD" id="cd16932">
    <property type="entry name" value="HATPase_Phy-like"/>
    <property type="match status" value="1"/>
</dbReference>
<evidence type="ECO:0000259" key="17">
    <source>
        <dbReference type="PROSITE" id="PS50112"/>
    </source>
</evidence>
<dbReference type="GO" id="GO:0042803">
    <property type="term" value="F:protein homodimerization activity"/>
    <property type="evidence" value="ECO:0007669"/>
    <property type="project" value="InterPro"/>
</dbReference>
<dbReference type="SMART" id="SM00387">
    <property type="entry name" value="HATPase_c"/>
    <property type="match status" value="1"/>
</dbReference>
<dbReference type="InterPro" id="IPR013516">
    <property type="entry name" value="Phyto_chromo_BS"/>
</dbReference>
<feature type="domain" description="PAS" evidence="17">
    <location>
        <begin position="643"/>
        <end position="713"/>
    </location>
</feature>
<keyword evidence="9 11" id="KW-0804">Transcription</keyword>
<feature type="domain" description="Phytochrome chromophore attachment site" evidence="15">
    <location>
        <begin position="243"/>
        <end position="418"/>
    </location>
</feature>
<dbReference type="InterPro" id="IPR000014">
    <property type="entry name" value="PAS"/>
</dbReference>
<dbReference type="GO" id="GO:0009584">
    <property type="term" value="P:detection of visible light"/>
    <property type="evidence" value="ECO:0007669"/>
    <property type="project" value="InterPro"/>
</dbReference>
<evidence type="ECO:0000256" key="10">
    <source>
        <dbReference type="ARBA" id="ARBA00023170"/>
    </source>
</evidence>
<dbReference type="InterPro" id="IPR044767">
    <property type="entry name" value="Phy_HATPase-like"/>
</dbReference>
<dbReference type="SMART" id="SM00388">
    <property type="entry name" value="HisKA"/>
    <property type="match status" value="1"/>
</dbReference>
<dbReference type="InterPro" id="IPR003594">
    <property type="entry name" value="HATPase_dom"/>
</dbReference>
<dbReference type="InterPro" id="IPR013515">
    <property type="entry name" value="Phytochrome_cen-reg"/>
</dbReference>
<feature type="compositionally biased region" description="Low complexity" evidence="13">
    <location>
        <begin position="28"/>
        <end position="41"/>
    </location>
</feature>
<evidence type="ECO:0000256" key="2">
    <source>
        <dbReference type="ARBA" id="ARBA00008235"/>
    </source>
</evidence>
<dbReference type="GO" id="GO:0017006">
    <property type="term" value="P:protein-tetrapyrrole linkage"/>
    <property type="evidence" value="ECO:0007669"/>
    <property type="project" value="InterPro"/>
</dbReference>
<dbReference type="SUPFAM" id="SSF55874">
    <property type="entry name" value="ATPase domain of HSP90 chaperone/DNA topoisomerase II/histidine kinase"/>
    <property type="match status" value="1"/>
</dbReference>
<dbReference type="SMART" id="SM00091">
    <property type="entry name" value="PAS"/>
    <property type="match status" value="2"/>
</dbReference>
<dbReference type="InterPro" id="IPR001294">
    <property type="entry name" value="Phytochrome"/>
</dbReference>
<dbReference type="InterPro" id="IPR013654">
    <property type="entry name" value="PAS_2"/>
</dbReference>
<evidence type="ECO:0000256" key="8">
    <source>
        <dbReference type="ARBA" id="ARBA00023015"/>
    </source>
</evidence>
<keyword evidence="4 11" id="KW-0600">Photoreceptor protein</keyword>
<dbReference type="GO" id="GO:0009585">
    <property type="term" value="P:red, far-red light phototransduction"/>
    <property type="evidence" value="ECO:0007669"/>
    <property type="project" value="InterPro"/>
</dbReference>
<evidence type="ECO:0000256" key="4">
    <source>
        <dbReference type="ARBA" id="ARBA00022543"/>
    </source>
</evidence>
<feature type="region of interest" description="Disordered" evidence="13">
    <location>
        <begin position="28"/>
        <end position="47"/>
    </location>
</feature>
<dbReference type="InterPro" id="IPR005467">
    <property type="entry name" value="His_kinase_dom"/>
</dbReference>
<dbReference type="FunFam" id="3.30.450.20:FF:000039">
    <property type="entry name" value="Phytochrome"/>
    <property type="match status" value="1"/>
</dbReference>
<dbReference type="CDD" id="cd00082">
    <property type="entry name" value="HisKA"/>
    <property type="match status" value="1"/>
</dbReference>
<dbReference type="Pfam" id="PF01590">
    <property type="entry name" value="GAF"/>
    <property type="match status" value="1"/>
</dbReference>
<dbReference type="PANTHER" id="PTHR47876">
    <property type="entry name" value="OS08G0260000 PROTEIN"/>
    <property type="match status" value="1"/>
</dbReference>
<dbReference type="EMBL" id="GDJX01019248">
    <property type="protein sequence ID" value="JAT48688.1"/>
    <property type="molecule type" value="Transcribed_RNA"/>
</dbReference>
<keyword evidence="6" id="KW-0677">Repeat</keyword>
<comment type="similarity">
    <text evidence="2 11">Belongs to the phytochrome family.</text>
</comment>
<comment type="function">
    <text evidence="1">Regulatory photoreceptor which exists in two forms that are reversibly interconvertible by light: the Pr form that absorbs maximally in the red region of the spectrum and the Pfr form that absorbs maximally in the far-red region. Photoconversion of Pr to Pfr induces an array of morphogenic responses, whereas reconversion of Pfr to Pr cancels the induction of those responses. Pfr controls the expression of a number of nuclear genes including those encoding the small subunit of ribulose-bisphosphate carboxylase, chlorophyll A/B binding protein, protochlorophyllide reductase, rRNA, etc. It also controls the expression of its own gene(s) in a negative feedback fashion.</text>
</comment>
<evidence type="ECO:0000256" key="14">
    <source>
        <dbReference type="SAM" id="SignalP"/>
    </source>
</evidence>
<evidence type="ECO:0000256" key="3">
    <source>
        <dbReference type="ARBA" id="ARBA00011738"/>
    </source>
</evidence>
<gene>
    <name evidence="18" type="primary">PHYA_5</name>
    <name evidence="18" type="ORF">g.71255</name>
</gene>
<dbReference type="NCBIfam" id="TIGR00229">
    <property type="entry name" value="sensory_box"/>
    <property type="match status" value="1"/>
</dbReference>
<dbReference type="GO" id="GO:0009881">
    <property type="term" value="F:photoreceptor activity"/>
    <property type="evidence" value="ECO:0007669"/>
    <property type="project" value="UniProtKB-KW"/>
</dbReference>
<evidence type="ECO:0000259" key="16">
    <source>
        <dbReference type="PROSITE" id="PS50109"/>
    </source>
</evidence>
<dbReference type="PROSITE" id="PS50046">
    <property type="entry name" value="PHYTOCHROME_2"/>
    <property type="match status" value="1"/>
</dbReference>
<dbReference type="InterPro" id="IPR003018">
    <property type="entry name" value="GAF"/>
</dbReference>
<proteinExistence type="inferred from homology"/>
<dbReference type="PANTHER" id="PTHR47876:SF3">
    <property type="entry name" value="PHYTOCHROME 1"/>
    <property type="match status" value="1"/>
</dbReference>
<evidence type="ECO:0000313" key="18">
    <source>
        <dbReference type="EMBL" id="JAT48688.1"/>
    </source>
</evidence>
<dbReference type="InterPro" id="IPR016132">
    <property type="entry name" value="Phyto_chromo_attachment"/>
</dbReference>
<dbReference type="InterPro" id="IPR003661">
    <property type="entry name" value="HisK_dim/P_dom"/>
</dbReference>
<feature type="domain" description="Histidine kinase" evidence="16">
    <location>
        <begin position="927"/>
        <end position="1144"/>
    </location>
</feature>
<dbReference type="Pfam" id="PF02518">
    <property type="entry name" value="HATPase_c"/>
    <property type="match status" value="1"/>
</dbReference>
<feature type="domain" description="PAS" evidence="17">
    <location>
        <begin position="776"/>
        <end position="828"/>
    </location>
</feature>
<dbReference type="InterPro" id="IPR013767">
    <property type="entry name" value="PAS_fold"/>
</dbReference>
<feature type="chain" id="PRO_5008899881" description="Phytochrome" evidence="14">
    <location>
        <begin position="17"/>
        <end position="1149"/>
    </location>
</feature>
<dbReference type="InterPro" id="IPR012129">
    <property type="entry name" value="Phytochrome_A-E"/>
</dbReference>
<dbReference type="Pfam" id="PF00989">
    <property type="entry name" value="PAS"/>
    <property type="match status" value="2"/>
</dbReference>
<evidence type="ECO:0000259" key="15">
    <source>
        <dbReference type="PROSITE" id="PS50046"/>
    </source>
</evidence>
<dbReference type="GO" id="GO:0006355">
    <property type="term" value="P:regulation of DNA-templated transcription"/>
    <property type="evidence" value="ECO:0007669"/>
    <property type="project" value="InterPro"/>
</dbReference>
<dbReference type="FunFam" id="3.30.450.270:FF:000001">
    <property type="entry name" value="Phytochrome"/>
    <property type="match status" value="1"/>
</dbReference>
<keyword evidence="5 11" id="KW-0716">Sensory transduction</keyword>
<keyword evidence="7 11" id="KW-0157">Chromophore</keyword>
<sequence length="1149" mass="128263">MLNGVLSMFVALGATGMTNWASSLSAEMSSSRPTQSSSSSSRSKHSARIIAQTTVDAKLHADFEEFGHSFDYSQSVVAHKDSAPDRRRSEKVSAYLQQIQKGNLIQPFGCLLALDEKTLKVIAYSENAPEMLTMVSHTVPSVGDHPTLGIGTDVSSIFTSPSSAALQKALGFAEVSLLNPILVHCKTSGKPFYAIVHRVTGCLVVDFEPVKPYQLPMTAAGALQSYKLAAKAISRLQSLPGGSLEKLCDTVVQEVFELTGYDRVMTYKFHEDDHGEVVSELTKPGLEPYLGLHYPATDIPQAARFLFMKNKVRMICDCRARPVKVYQDEKLAFDLTLCGSTLRAPHSCHVQYMENMNSIASLAMAVVVKEGDEEDETLEQGQQQQQKRKRLWGLVVCHNTTPRFVPFPLRYACEFLMQVFAIHVNKEFELENQIQEKNILRTQTLLCDMLLRDAPLGIILQSPNIMDLVKCDGAALLYQNKIWRLGLTPTESQIRGIATWLFECHMDSTGLSTDSLHDAGYPAAITLGDTVCGMAAARITSKDILFWFRSHTAAEIRWAGAKHDPADEDDGRRMHPRSSFKAFLEVVRTRSVPWKDYEMDAIHSLQLILRGTFNDIEDDIKRRPLDSRINDLKLEVMVELQAITSEMVRLIETATVPILAVDVNGLINGWNHKIAELTGLPVHQAIGKHLLTLVEESSADTVRKMLYTALQGKEEQNVQFQLKTHGARRDDCPVILVVNACASHDLHEDVVGVCFVAQDMTSHKMVMDKFTRIEGDYKAIVQNPNPLIPPIFGADEFGWCSEWNPGMTKLSGWQREEVIDKMLLGEVFGTQMALCRLKSRDVFVNLSIAINNAMTHLETEKVPFGFFSRNGKYVDCLLSVSQKVDGEGIVTGVFCFLQIASHELQQVLQVQRLSEKSTMKRLKALSYIRHEIRNPLSGITYARKMLEGTELCEEQKQILSTGASCHHQLNKILDDLDLENIMDSYLDLEMAEFALKEVLVTAISQVMMASKGKCMRIIYDVSERSMSDCLYGDNLRLQQIIADFLSVSVKFSPSGGQLEISASLVKDQLGENLHIVHLELRISHTGSGVPEELLSQMFGKGEESSEEGISLLVCRKLLRHMNGDVRYLREAGRSSFIISVELATSQEKQ</sequence>
<dbReference type="Gene3D" id="3.30.450.270">
    <property type="match status" value="1"/>
</dbReference>
<dbReference type="SUPFAM" id="SSF55785">
    <property type="entry name" value="PYP-like sensor domain (PAS domain)"/>
    <property type="match status" value="3"/>
</dbReference>
<dbReference type="PIRSF" id="PIRSF000084">
    <property type="entry name" value="Phytochrome"/>
    <property type="match status" value="1"/>
</dbReference>
<dbReference type="CDD" id="cd00130">
    <property type="entry name" value="PAS"/>
    <property type="match status" value="2"/>
</dbReference>
<reference evidence="18" key="1">
    <citation type="submission" date="2015-07" db="EMBL/GenBank/DDBJ databases">
        <title>Transcriptome Assembly of Anthurium amnicola.</title>
        <authorList>
            <person name="Suzuki J."/>
        </authorList>
    </citation>
    <scope>NUCLEOTIDE SEQUENCE</scope>
</reference>
<dbReference type="GO" id="GO:0000155">
    <property type="term" value="F:phosphorelay sensor kinase activity"/>
    <property type="evidence" value="ECO:0007669"/>
    <property type="project" value="InterPro"/>
</dbReference>
<dbReference type="InterPro" id="IPR029016">
    <property type="entry name" value="GAF-like_dom_sf"/>
</dbReference>
<evidence type="ECO:0000256" key="6">
    <source>
        <dbReference type="ARBA" id="ARBA00022737"/>
    </source>
</evidence>
<keyword evidence="14" id="KW-0732">Signal</keyword>
<protein>
    <recommendedName>
        <fullName evidence="11">Phytochrome</fullName>
    </recommendedName>
</protein>
<evidence type="ECO:0000256" key="13">
    <source>
        <dbReference type="SAM" id="MobiDB-lite"/>
    </source>
</evidence>
<comment type="subunit">
    <text evidence="3">Homodimer.</text>
</comment>
<dbReference type="Gene3D" id="3.30.450.20">
    <property type="entry name" value="PAS domain"/>
    <property type="match status" value="3"/>
</dbReference>
<dbReference type="SUPFAM" id="SSF55781">
    <property type="entry name" value="GAF domain-like"/>
    <property type="match status" value="2"/>
</dbReference>
<dbReference type="Gene3D" id="3.30.565.10">
    <property type="entry name" value="Histidine kinase-like ATPase, C-terminal domain"/>
    <property type="match status" value="1"/>
</dbReference>
<keyword evidence="8 11" id="KW-0805">Transcription regulation</keyword>
<comment type="PTM">
    <text evidence="12">Contains one covalently linked phytochromobilin chromophore.</text>
</comment>
<keyword evidence="10 11" id="KW-0675">Receptor</keyword>
<dbReference type="Gene3D" id="1.10.287.130">
    <property type="match status" value="1"/>
</dbReference>